<accession>A0AAF5I0G8</accession>
<reference evidence="2" key="1">
    <citation type="submission" date="2024-02" db="UniProtKB">
        <authorList>
            <consortium name="WormBaseParasite"/>
        </authorList>
    </citation>
    <scope>IDENTIFICATION</scope>
</reference>
<dbReference type="AlphaFoldDB" id="A0AAF5I0G8"/>
<sequence>MIHPINIPEELFATNPRRPKLLISNDKPRKKLSYTNDGRKMVDDVIKSPLSPNSIWRETFLRTFIRRLSLSKINPTQKSYDKQRIDTHLKEDDTISRTSIPIETCDMIDIVDLEPKNNCKSRCDQNNVTTVVLEDEEILKNCCPVDYNAICPILKDCCQNIVDTNGDRKYQEFLRCDFSNLNRNTSINQEGEGIPNNYNEGRKNSIDFLPSSVGNRIWLERDSCPCVYDSQIRFNIQQIHKNDDVILVEIHIINGNEIDIFFKTLFHVHIKEKNGNDNRVSVGENIHILKKHDNRFIKMWISINDLIRDALEDENKSLLLVIMAKLEMTG</sequence>
<proteinExistence type="predicted"/>
<organism evidence="1 2">
    <name type="scientific">Strongyloides stercoralis</name>
    <name type="common">Threadworm</name>
    <dbReference type="NCBI Taxonomy" id="6248"/>
    <lineage>
        <taxon>Eukaryota</taxon>
        <taxon>Metazoa</taxon>
        <taxon>Ecdysozoa</taxon>
        <taxon>Nematoda</taxon>
        <taxon>Chromadorea</taxon>
        <taxon>Rhabditida</taxon>
        <taxon>Tylenchina</taxon>
        <taxon>Panagrolaimomorpha</taxon>
        <taxon>Strongyloidoidea</taxon>
        <taxon>Strongyloididae</taxon>
        <taxon>Strongyloides</taxon>
    </lineage>
</organism>
<name>A0AAF5I0G8_STRER</name>
<keyword evidence="1" id="KW-1185">Reference proteome</keyword>
<dbReference type="Proteomes" id="UP000035681">
    <property type="component" value="Unplaced"/>
</dbReference>
<evidence type="ECO:0000313" key="2">
    <source>
        <dbReference type="WBParaSite" id="TCONS_00007138.p1"/>
    </source>
</evidence>
<dbReference type="WBParaSite" id="TCONS_00007138.p1">
    <property type="protein sequence ID" value="TCONS_00007138.p1"/>
    <property type="gene ID" value="XLOC_005200"/>
</dbReference>
<protein>
    <submittedName>
        <fullName evidence="2">Uncharacterized protein</fullName>
    </submittedName>
</protein>
<evidence type="ECO:0000313" key="1">
    <source>
        <dbReference type="Proteomes" id="UP000035681"/>
    </source>
</evidence>